<dbReference type="Proteomes" id="UP000199595">
    <property type="component" value="Unassembled WGS sequence"/>
</dbReference>
<evidence type="ECO:0000313" key="3">
    <source>
        <dbReference type="Proteomes" id="UP000199595"/>
    </source>
</evidence>
<organism evidence="2 3">
    <name type="scientific">Lutibacter oricola</name>
    <dbReference type="NCBI Taxonomy" id="762486"/>
    <lineage>
        <taxon>Bacteria</taxon>
        <taxon>Pseudomonadati</taxon>
        <taxon>Bacteroidota</taxon>
        <taxon>Flavobacteriia</taxon>
        <taxon>Flavobacteriales</taxon>
        <taxon>Flavobacteriaceae</taxon>
        <taxon>Lutibacter</taxon>
    </lineage>
</organism>
<dbReference type="PANTHER" id="PTHR40115:SF1">
    <property type="entry name" value="INNER MEMBRANE PROTEIN WITH PEPSY TM HELIX"/>
    <property type="match status" value="1"/>
</dbReference>
<keyword evidence="1" id="KW-0472">Membrane</keyword>
<protein>
    <recommendedName>
        <fullName evidence="4">PepSY-associated TM region</fullName>
    </recommendedName>
</protein>
<keyword evidence="1" id="KW-1133">Transmembrane helix</keyword>
<accession>A0A1H2TB21</accession>
<dbReference type="InterPro" id="IPR032307">
    <property type="entry name" value="PepSY_TM-like_2"/>
</dbReference>
<dbReference type="OrthoDB" id="6330679at2"/>
<gene>
    <name evidence="2" type="ORF">SAMN05444411_101665</name>
</gene>
<dbReference type="EMBL" id="FNNJ01000001">
    <property type="protein sequence ID" value="SDW41136.1"/>
    <property type="molecule type" value="Genomic_DNA"/>
</dbReference>
<reference evidence="2 3" key="1">
    <citation type="submission" date="2016-10" db="EMBL/GenBank/DDBJ databases">
        <authorList>
            <person name="de Groot N.N."/>
        </authorList>
    </citation>
    <scope>NUCLEOTIDE SEQUENCE [LARGE SCALE GENOMIC DNA]</scope>
    <source>
        <strain evidence="2 3">DSM 24956</strain>
    </source>
</reference>
<feature type="transmembrane region" description="Helical" evidence="1">
    <location>
        <begin position="154"/>
        <end position="170"/>
    </location>
</feature>
<evidence type="ECO:0000313" key="2">
    <source>
        <dbReference type="EMBL" id="SDW41136.1"/>
    </source>
</evidence>
<feature type="transmembrane region" description="Helical" evidence="1">
    <location>
        <begin position="123"/>
        <end position="145"/>
    </location>
</feature>
<keyword evidence="1" id="KW-0812">Transmembrane</keyword>
<proteinExistence type="predicted"/>
<evidence type="ECO:0000256" key="1">
    <source>
        <dbReference type="SAM" id="Phobius"/>
    </source>
</evidence>
<name>A0A1H2TB21_9FLAO</name>
<keyword evidence="3" id="KW-1185">Reference proteome</keyword>
<dbReference type="PANTHER" id="PTHR40115">
    <property type="entry name" value="INNER MEMBRANE PROTEIN WITH PEPSY TM HELIX"/>
    <property type="match status" value="1"/>
</dbReference>
<sequence>MNKKKSTTALIRIVHRYLGFFLAGIMTVYALSGVILIYRDTDFLKIEKIVEKKLKPNTKTNELGKALRMRNFKVTKEEGSVIYFKNGTYNKETGIAKYTSKQLPFILDKFVHLHKATTNSPVYWLNVFFGISLLFFAISSFFMFLPKSKLLKKGLYFAFGGFALTIILLFI</sequence>
<feature type="transmembrane region" description="Helical" evidence="1">
    <location>
        <begin position="20"/>
        <end position="38"/>
    </location>
</feature>
<dbReference type="RefSeq" id="WP_090119670.1">
    <property type="nucleotide sequence ID" value="NZ_FNNJ01000001.1"/>
</dbReference>
<dbReference type="AlphaFoldDB" id="A0A1H2TB21"/>
<evidence type="ECO:0008006" key="4">
    <source>
        <dbReference type="Google" id="ProtNLM"/>
    </source>
</evidence>
<dbReference type="STRING" id="762486.SAMN05444411_101665"/>